<evidence type="ECO:0000256" key="9">
    <source>
        <dbReference type="ARBA" id="ARBA00023242"/>
    </source>
</evidence>
<feature type="non-terminal residue" evidence="11">
    <location>
        <position position="208"/>
    </location>
</feature>
<dbReference type="EC" id="3.5.1.98" evidence="3"/>
<feature type="non-terminal residue" evidence="11">
    <location>
        <position position="1"/>
    </location>
</feature>
<protein>
    <recommendedName>
        <fullName evidence="3">histone deacetylase</fullName>
        <ecNumber evidence="3">3.5.1.98</ecNumber>
    </recommendedName>
</protein>
<evidence type="ECO:0000256" key="3">
    <source>
        <dbReference type="ARBA" id="ARBA00012111"/>
    </source>
</evidence>
<proteinExistence type="inferred from homology"/>
<comment type="caution">
    <text evidence="11">The sequence shown here is derived from an EMBL/GenBank/DDBJ whole genome shotgun (WGS) entry which is preliminary data.</text>
</comment>
<evidence type="ECO:0000313" key="12">
    <source>
        <dbReference type="Proteomes" id="UP000193642"/>
    </source>
</evidence>
<keyword evidence="8" id="KW-0804">Transcription</keyword>
<dbReference type="OrthoDB" id="424012at2759"/>
<keyword evidence="7" id="KW-0805">Transcription regulation</keyword>
<dbReference type="GO" id="GO:0141221">
    <property type="term" value="F:histone deacetylase activity, hydrolytic mechanism"/>
    <property type="evidence" value="ECO:0007669"/>
    <property type="project" value="UniProtKB-EC"/>
</dbReference>
<evidence type="ECO:0000256" key="4">
    <source>
        <dbReference type="ARBA" id="ARBA00022491"/>
    </source>
</evidence>
<dbReference type="PRINTS" id="PR01270">
    <property type="entry name" value="HDASUPER"/>
</dbReference>
<dbReference type="PANTHER" id="PTHR10625">
    <property type="entry name" value="HISTONE DEACETYLASE HDAC1-RELATED"/>
    <property type="match status" value="1"/>
</dbReference>
<dbReference type="InterPro" id="IPR023696">
    <property type="entry name" value="Ureohydrolase_dom_sf"/>
</dbReference>
<accession>A0A1Y2CPC4</accession>
<evidence type="ECO:0000259" key="10">
    <source>
        <dbReference type="Pfam" id="PF00850"/>
    </source>
</evidence>
<dbReference type="InterPro" id="IPR023801">
    <property type="entry name" value="His_deacetylse_dom"/>
</dbReference>
<comment type="subcellular location">
    <subcellularLocation>
        <location evidence="1">Nucleus</location>
    </subcellularLocation>
</comment>
<evidence type="ECO:0000256" key="7">
    <source>
        <dbReference type="ARBA" id="ARBA00023015"/>
    </source>
</evidence>
<evidence type="ECO:0000256" key="2">
    <source>
        <dbReference type="ARBA" id="ARBA00007738"/>
    </source>
</evidence>
<dbReference type="Proteomes" id="UP000193642">
    <property type="component" value="Unassembled WGS sequence"/>
</dbReference>
<dbReference type="STRING" id="329046.A0A1Y2CPC4"/>
<evidence type="ECO:0000256" key="5">
    <source>
        <dbReference type="ARBA" id="ARBA00022801"/>
    </source>
</evidence>
<reference evidence="11 12" key="1">
    <citation type="submission" date="2016-07" db="EMBL/GenBank/DDBJ databases">
        <title>Pervasive Adenine N6-methylation of Active Genes in Fungi.</title>
        <authorList>
            <consortium name="DOE Joint Genome Institute"/>
            <person name="Mondo S.J."/>
            <person name="Dannebaum R.O."/>
            <person name="Kuo R.C."/>
            <person name="Labutti K."/>
            <person name="Haridas S."/>
            <person name="Kuo A."/>
            <person name="Salamov A."/>
            <person name="Ahrendt S.R."/>
            <person name="Lipzen A."/>
            <person name="Sullivan W."/>
            <person name="Andreopoulos W.B."/>
            <person name="Clum A."/>
            <person name="Lindquist E."/>
            <person name="Daum C."/>
            <person name="Ramamoorthy G.K."/>
            <person name="Gryganskyi A."/>
            <person name="Culley D."/>
            <person name="Magnuson J.K."/>
            <person name="James T.Y."/>
            <person name="O'Malley M.A."/>
            <person name="Stajich J.E."/>
            <person name="Spatafora J.W."/>
            <person name="Visel A."/>
            <person name="Grigoriev I.V."/>
        </authorList>
    </citation>
    <scope>NUCLEOTIDE SEQUENCE [LARGE SCALE GENOMIC DNA]</scope>
    <source>
        <strain evidence="11 12">JEL800</strain>
    </source>
</reference>
<sequence>TATCAKLACGAAIRATEDVLLGKCKNAFALIRPPGHHAEPSKSMGYCHINNVAVAVELMLRRKQAKRVLIVDWDVHHGNGTQKHFWNNPDCLYFSVHRFDGGAFYPFSKDGDLDQIGGPNAMGRTVNVPWPFGGFDDGDYVYVWEMLLIPIAKEFSPDIVVVSCGFDCQEDDKTGGCFVSPTGFAYLTKLLMDPAIAGGKLVLVMEGG</sequence>
<evidence type="ECO:0000256" key="8">
    <source>
        <dbReference type="ARBA" id="ARBA00023163"/>
    </source>
</evidence>
<dbReference type="GO" id="GO:0000118">
    <property type="term" value="C:histone deacetylase complex"/>
    <property type="evidence" value="ECO:0007669"/>
    <property type="project" value="TreeGrafter"/>
</dbReference>
<keyword evidence="5" id="KW-0378">Hydrolase</keyword>
<evidence type="ECO:0000256" key="1">
    <source>
        <dbReference type="ARBA" id="ARBA00004123"/>
    </source>
</evidence>
<keyword evidence="4" id="KW-0678">Repressor</keyword>
<feature type="domain" description="Histone deacetylase" evidence="10">
    <location>
        <begin position="2"/>
        <end position="208"/>
    </location>
</feature>
<dbReference type="Gene3D" id="3.40.800.20">
    <property type="entry name" value="Histone deacetylase domain"/>
    <property type="match status" value="1"/>
</dbReference>
<dbReference type="Pfam" id="PF00850">
    <property type="entry name" value="Hist_deacetyl"/>
    <property type="match status" value="1"/>
</dbReference>
<keyword evidence="9" id="KW-0539">Nucleus</keyword>
<name>A0A1Y2CPC4_9FUNG</name>
<comment type="similarity">
    <text evidence="2">Belongs to the histone deacetylase family. HD type 2 subfamily.</text>
</comment>
<dbReference type="AlphaFoldDB" id="A0A1Y2CPC4"/>
<gene>
    <name evidence="11" type="ORF">BCR33DRAFT_653763</name>
</gene>
<organism evidence="11 12">
    <name type="scientific">Rhizoclosmatium globosum</name>
    <dbReference type="NCBI Taxonomy" id="329046"/>
    <lineage>
        <taxon>Eukaryota</taxon>
        <taxon>Fungi</taxon>
        <taxon>Fungi incertae sedis</taxon>
        <taxon>Chytridiomycota</taxon>
        <taxon>Chytridiomycota incertae sedis</taxon>
        <taxon>Chytridiomycetes</taxon>
        <taxon>Chytridiales</taxon>
        <taxon>Chytriomycetaceae</taxon>
        <taxon>Rhizoclosmatium</taxon>
    </lineage>
</organism>
<dbReference type="SUPFAM" id="SSF52768">
    <property type="entry name" value="Arginase/deacetylase"/>
    <property type="match status" value="1"/>
</dbReference>
<evidence type="ECO:0000313" key="11">
    <source>
        <dbReference type="EMBL" id="ORY48175.1"/>
    </source>
</evidence>
<dbReference type="InterPro" id="IPR037138">
    <property type="entry name" value="His_deacetylse_dom_sf"/>
</dbReference>
<dbReference type="PANTHER" id="PTHR10625:SF5">
    <property type="entry name" value="HISTONE DEACETYLASE"/>
    <property type="match status" value="1"/>
</dbReference>
<dbReference type="InterPro" id="IPR000286">
    <property type="entry name" value="HDACs"/>
</dbReference>
<keyword evidence="6" id="KW-0156">Chromatin regulator</keyword>
<keyword evidence="12" id="KW-1185">Reference proteome</keyword>
<evidence type="ECO:0000256" key="6">
    <source>
        <dbReference type="ARBA" id="ARBA00022853"/>
    </source>
</evidence>
<dbReference type="GO" id="GO:0040029">
    <property type="term" value="P:epigenetic regulation of gene expression"/>
    <property type="evidence" value="ECO:0007669"/>
    <property type="project" value="TreeGrafter"/>
</dbReference>
<dbReference type="EMBL" id="MCGO01000012">
    <property type="protein sequence ID" value="ORY48175.1"/>
    <property type="molecule type" value="Genomic_DNA"/>
</dbReference>